<reference evidence="16 17" key="1">
    <citation type="submission" date="2023-05" db="EMBL/GenBank/DDBJ databases">
        <title>Lithophilousrod everest ZFBP1038 complete genpme.</title>
        <authorList>
            <person name="Tian M."/>
        </authorList>
    </citation>
    <scope>NUCLEOTIDE SEQUENCE [LARGE SCALE GENOMIC DNA]</scope>
    <source>
        <strain evidence="16 17">ZFBP1038</strain>
    </source>
</reference>
<keyword evidence="4" id="KW-1003">Cell membrane</keyword>
<dbReference type="InterPro" id="IPR037185">
    <property type="entry name" value="EmrE-like"/>
</dbReference>
<dbReference type="InterPro" id="IPR000390">
    <property type="entry name" value="Small_drug/metabolite_transptr"/>
</dbReference>
<comment type="similarity">
    <text evidence="2">Belongs to the EamA transporter family.</text>
</comment>
<comment type="subcellular location">
    <subcellularLocation>
        <location evidence="1">Cell membrane</location>
        <topology evidence="1">Multi-pass membrane protein</topology>
    </subcellularLocation>
</comment>
<sequence>MSTLALLLVLGGAFAHATWNLAAKGGASSGPPFVWVCSLVSVIVLAPFAVFTLATTDVLWGPMLLGGGISGILHAGYFLLLQRGYLAGDISLVYPMARGSGPLLSVIFAVVLFGERPSLLALLGAAAVIAGVAVIGLAGARLQRINKPAIGFGLATGVIIAGYTLWDAFAVTELAASPIVLSWLSSVVEVMVISPLLAGKWDEVRAVWAGSRRQAMIVGIGSPVAYILVLFAMQIAPVSLVAPGREFSVVLVSLAGWLWLKEPHPQKRLAGAVVVLCGVILIAFG</sequence>
<keyword evidence="14" id="KW-0732">Signal</keyword>
<evidence type="ECO:0000256" key="10">
    <source>
        <dbReference type="ARBA" id="ARBA00022989"/>
    </source>
</evidence>
<evidence type="ECO:0000313" key="17">
    <source>
        <dbReference type="Proteomes" id="UP001209083"/>
    </source>
</evidence>
<keyword evidence="7" id="KW-0441">Lipid A biosynthesis</keyword>
<feature type="transmembrane region" description="Helical" evidence="13">
    <location>
        <begin position="242"/>
        <end position="260"/>
    </location>
</feature>
<keyword evidence="12 13" id="KW-0472">Membrane</keyword>
<evidence type="ECO:0000256" key="12">
    <source>
        <dbReference type="ARBA" id="ARBA00023136"/>
    </source>
</evidence>
<dbReference type="Proteomes" id="UP001209083">
    <property type="component" value="Chromosome"/>
</dbReference>
<evidence type="ECO:0000256" key="1">
    <source>
        <dbReference type="ARBA" id="ARBA00004651"/>
    </source>
</evidence>
<dbReference type="EMBL" id="CP090958">
    <property type="protein sequence ID" value="WGW12065.1"/>
    <property type="molecule type" value="Genomic_DNA"/>
</dbReference>
<keyword evidence="10 13" id="KW-1133">Transmembrane helix</keyword>
<evidence type="ECO:0000256" key="5">
    <source>
        <dbReference type="ARBA" id="ARBA00022516"/>
    </source>
</evidence>
<feature type="transmembrane region" description="Helical" evidence="13">
    <location>
        <begin position="33"/>
        <end position="54"/>
    </location>
</feature>
<keyword evidence="5" id="KW-0444">Lipid biosynthesis</keyword>
<name>A0ABY8QV58_9MICO</name>
<evidence type="ECO:0000256" key="11">
    <source>
        <dbReference type="ARBA" id="ARBA00023098"/>
    </source>
</evidence>
<protein>
    <submittedName>
        <fullName evidence="16">DMT family transporter</fullName>
    </submittedName>
</protein>
<proteinExistence type="inferred from homology"/>
<keyword evidence="17" id="KW-1185">Reference proteome</keyword>
<evidence type="ECO:0000256" key="7">
    <source>
        <dbReference type="ARBA" id="ARBA00022556"/>
    </source>
</evidence>
<evidence type="ECO:0000256" key="14">
    <source>
        <dbReference type="SAM" id="SignalP"/>
    </source>
</evidence>
<evidence type="ECO:0000313" key="16">
    <source>
        <dbReference type="EMBL" id="WGW12065.1"/>
    </source>
</evidence>
<keyword evidence="3" id="KW-0813">Transport</keyword>
<keyword evidence="11" id="KW-0443">Lipid metabolism</keyword>
<dbReference type="RefSeq" id="WP_349638863.1">
    <property type="nucleotide sequence ID" value="NZ_CP090958.1"/>
</dbReference>
<feature type="chain" id="PRO_5045387427" evidence="14">
    <location>
        <begin position="18"/>
        <end position="285"/>
    </location>
</feature>
<keyword evidence="6" id="KW-0997">Cell inner membrane</keyword>
<evidence type="ECO:0000256" key="2">
    <source>
        <dbReference type="ARBA" id="ARBA00007362"/>
    </source>
</evidence>
<dbReference type="Gene3D" id="1.10.3730.20">
    <property type="match status" value="2"/>
</dbReference>
<feature type="transmembrane region" description="Helical" evidence="13">
    <location>
        <begin position="92"/>
        <end position="113"/>
    </location>
</feature>
<feature type="transmembrane region" description="Helical" evidence="13">
    <location>
        <begin position="217"/>
        <end position="236"/>
    </location>
</feature>
<feature type="domain" description="EamA" evidence="15">
    <location>
        <begin position="149"/>
        <end position="283"/>
    </location>
</feature>
<evidence type="ECO:0000256" key="6">
    <source>
        <dbReference type="ARBA" id="ARBA00022519"/>
    </source>
</evidence>
<feature type="transmembrane region" description="Helical" evidence="13">
    <location>
        <begin position="175"/>
        <end position="197"/>
    </location>
</feature>
<evidence type="ECO:0000256" key="13">
    <source>
        <dbReference type="SAM" id="Phobius"/>
    </source>
</evidence>
<feature type="transmembrane region" description="Helical" evidence="13">
    <location>
        <begin position="267"/>
        <end position="284"/>
    </location>
</feature>
<dbReference type="Pfam" id="PF00892">
    <property type="entry name" value="EamA"/>
    <property type="match status" value="2"/>
</dbReference>
<feature type="transmembrane region" description="Helical" evidence="13">
    <location>
        <begin position="150"/>
        <end position="169"/>
    </location>
</feature>
<keyword evidence="8 13" id="KW-0812">Transmembrane</keyword>
<feature type="signal peptide" evidence="14">
    <location>
        <begin position="1"/>
        <end position="17"/>
    </location>
</feature>
<organism evidence="16 17">
    <name type="scientific">Saxibacter everestensis</name>
    <dbReference type="NCBI Taxonomy" id="2909229"/>
    <lineage>
        <taxon>Bacteria</taxon>
        <taxon>Bacillati</taxon>
        <taxon>Actinomycetota</taxon>
        <taxon>Actinomycetes</taxon>
        <taxon>Micrococcales</taxon>
        <taxon>Brevibacteriaceae</taxon>
        <taxon>Saxibacter</taxon>
    </lineage>
</organism>
<gene>
    <name evidence="16" type="ORF">LWF01_18595</name>
</gene>
<evidence type="ECO:0000256" key="8">
    <source>
        <dbReference type="ARBA" id="ARBA00022692"/>
    </source>
</evidence>
<dbReference type="SUPFAM" id="SSF103481">
    <property type="entry name" value="Multidrug resistance efflux transporter EmrE"/>
    <property type="match status" value="2"/>
</dbReference>
<dbReference type="PANTHER" id="PTHR30561:SF1">
    <property type="entry name" value="MULTIDRUG TRANSPORTER EMRE"/>
    <property type="match status" value="1"/>
</dbReference>
<accession>A0ABY8QV58</accession>
<feature type="transmembrane region" description="Helical" evidence="13">
    <location>
        <begin position="119"/>
        <end position="138"/>
    </location>
</feature>
<dbReference type="InterPro" id="IPR000620">
    <property type="entry name" value="EamA_dom"/>
</dbReference>
<evidence type="ECO:0000256" key="9">
    <source>
        <dbReference type="ARBA" id="ARBA00022985"/>
    </source>
</evidence>
<dbReference type="PANTHER" id="PTHR30561">
    <property type="entry name" value="SMR FAMILY PROTON-DEPENDENT DRUG EFFLUX TRANSPORTER SUGE"/>
    <property type="match status" value="1"/>
</dbReference>
<feature type="domain" description="EamA" evidence="15">
    <location>
        <begin position="4"/>
        <end position="136"/>
    </location>
</feature>
<evidence type="ECO:0000259" key="15">
    <source>
        <dbReference type="Pfam" id="PF00892"/>
    </source>
</evidence>
<evidence type="ECO:0000256" key="4">
    <source>
        <dbReference type="ARBA" id="ARBA00022475"/>
    </source>
</evidence>
<evidence type="ECO:0000256" key="3">
    <source>
        <dbReference type="ARBA" id="ARBA00022448"/>
    </source>
</evidence>
<keyword evidence="9" id="KW-0448">Lipopolysaccharide biosynthesis</keyword>